<organism evidence="1 2">
    <name type="scientific">Saccharothrix carnea</name>
    <dbReference type="NCBI Taxonomy" id="1280637"/>
    <lineage>
        <taxon>Bacteria</taxon>
        <taxon>Bacillati</taxon>
        <taxon>Actinomycetota</taxon>
        <taxon>Actinomycetes</taxon>
        <taxon>Pseudonocardiales</taxon>
        <taxon>Pseudonocardiaceae</taxon>
        <taxon>Saccharothrix</taxon>
    </lineage>
</organism>
<keyword evidence="2" id="KW-1185">Reference proteome</keyword>
<name>A0A2P8I240_SACCR</name>
<dbReference type="EMBL" id="PYAX01000012">
    <property type="protein sequence ID" value="PSL52533.1"/>
    <property type="molecule type" value="Genomic_DNA"/>
</dbReference>
<dbReference type="Proteomes" id="UP000241118">
    <property type="component" value="Unassembled WGS sequence"/>
</dbReference>
<evidence type="ECO:0000313" key="2">
    <source>
        <dbReference type="Proteomes" id="UP000241118"/>
    </source>
</evidence>
<proteinExistence type="predicted"/>
<reference evidence="1 2" key="1">
    <citation type="submission" date="2018-03" db="EMBL/GenBank/DDBJ databases">
        <title>Genomic Encyclopedia of Type Strains, Phase III (KMG-III): the genomes of soil and plant-associated and newly described type strains.</title>
        <authorList>
            <person name="Whitman W."/>
        </authorList>
    </citation>
    <scope>NUCLEOTIDE SEQUENCE [LARGE SCALE GENOMIC DNA]</scope>
    <source>
        <strain evidence="1 2">CGMCC 4.7097</strain>
    </source>
</reference>
<comment type="caution">
    <text evidence="1">The sequence shown here is derived from an EMBL/GenBank/DDBJ whole genome shotgun (WGS) entry which is preliminary data.</text>
</comment>
<protein>
    <submittedName>
        <fullName evidence="1">Uncharacterized protein</fullName>
    </submittedName>
</protein>
<gene>
    <name evidence="1" type="ORF">B0I31_1121</name>
</gene>
<feature type="non-terminal residue" evidence="1">
    <location>
        <position position="76"/>
    </location>
</feature>
<accession>A0A2P8I240</accession>
<sequence>MRAHNAHESGPDVRRPRHKARLAAAGGLSSALVASAVALVLGGGATTAQAADSAFYTDPNTSSARWVAANAGDSRA</sequence>
<evidence type="ECO:0000313" key="1">
    <source>
        <dbReference type="EMBL" id="PSL52533.1"/>
    </source>
</evidence>
<dbReference type="AlphaFoldDB" id="A0A2P8I240"/>